<evidence type="ECO:0000259" key="9">
    <source>
        <dbReference type="Pfam" id="PF12704"/>
    </source>
</evidence>
<proteinExistence type="inferred from homology"/>
<dbReference type="Proteomes" id="UP000321638">
    <property type="component" value="Unassembled WGS sequence"/>
</dbReference>
<dbReference type="RefSeq" id="WP_147846964.1">
    <property type="nucleotide sequence ID" value="NZ_VDUZ01000010.1"/>
</dbReference>
<evidence type="ECO:0000256" key="5">
    <source>
        <dbReference type="ARBA" id="ARBA00022989"/>
    </source>
</evidence>
<evidence type="ECO:0000256" key="3">
    <source>
        <dbReference type="ARBA" id="ARBA00022475"/>
    </source>
</evidence>
<dbReference type="GO" id="GO:0098797">
    <property type="term" value="C:plasma membrane protein complex"/>
    <property type="evidence" value="ECO:0007669"/>
    <property type="project" value="TreeGrafter"/>
</dbReference>
<dbReference type="InterPro" id="IPR025857">
    <property type="entry name" value="MacB_PCD"/>
</dbReference>
<evidence type="ECO:0000256" key="7">
    <source>
        <dbReference type="SAM" id="Phobius"/>
    </source>
</evidence>
<feature type="transmembrane region" description="Helical" evidence="7">
    <location>
        <begin position="409"/>
        <end position="429"/>
    </location>
</feature>
<dbReference type="PANTHER" id="PTHR30489">
    <property type="entry name" value="LIPOPROTEIN-RELEASING SYSTEM TRANSMEMBRANE PROTEIN LOLE"/>
    <property type="match status" value="1"/>
</dbReference>
<protein>
    <submittedName>
        <fullName evidence="10">FtsX-like permease family protein</fullName>
    </submittedName>
</protein>
<evidence type="ECO:0000256" key="4">
    <source>
        <dbReference type="ARBA" id="ARBA00022692"/>
    </source>
</evidence>
<evidence type="ECO:0000313" key="11">
    <source>
        <dbReference type="Proteomes" id="UP000321638"/>
    </source>
</evidence>
<evidence type="ECO:0000259" key="8">
    <source>
        <dbReference type="Pfam" id="PF02687"/>
    </source>
</evidence>
<reference evidence="10 11" key="1">
    <citation type="submission" date="2019-06" db="EMBL/GenBank/DDBJ databases">
        <title>New taxonomy in bacterial strain CC-CFT640, isolated from vineyard.</title>
        <authorList>
            <person name="Lin S.-Y."/>
            <person name="Tsai C.-F."/>
            <person name="Young C.-C."/>
        </authorList>
    </citation>
    <scope>NUCLEOTIDE SEQUENCE [LARGE SCALE GENOMIC DNA]</scope>
    <source>
        <strain evidence="10 11">CC-CFT640</strain>
    </source>
</reference>
<dbReference type="Pfam" id="PF02687">
    <property type="entry name" value="FtsX"/>
    <property type="match status" value="1"/>
</dbReference>
<dbReference type="EMBL" id="VDUZ01000010">
    <property type="protein sequence ID" value="TXL76702.1"/>
    <property type="molecule type" value="Genomic_DNA"/>
</dbReference>
<evidence type="ECO:0000256" key="1">
    <source>
        <dbReference type="ARBA" id="ARBA00004651"/>
    </source>
</evidence>
<evidence type="ECO:0000256" key="6">
    <source>
        <dbReference type="ARBA" id="ARBA00023136"/>
    </source>
</evidence>
<comment type="similarity">
    <text evidence="2">Belongs to the ABC-4 integral membrane protein family. LolC/E subfamily.</text>
</comment>
<sequence>MAFSAVERLISLRYLRARREEGFISIIAWFSLIGIALGVGTLIVVMAVMNGFRVELLNQITAVNGHLGVTSGRGPITDYEPLLDKIRAVPGVANANAVVEGQAVVVSPDGVRGVMVRGMPLPALEARGPIARSLEPAVVATRSGRPRADVCAPRDGAPAAIGARGRLADLADDGSVAMGVRLAETLGVQVGNDIELVSPRTIDTPVGRVPRKIRLRVAAIFEVGMFDYDSNFIYMPIQKAQDFFDMPGQISLIEVFAADSASYRRLAGPISQALDWKAYAFDWIEANAGFFNTVQIQTNVMFLVLTMIIVVAAFNIVSSLMMLVRTKGPDIAILRTMGASRGQILRIFLIDGMGIGLVGVGIGVVLGLLFVRNIEAIRQGLQSTFSVCLFDPQLYLLSELPARISAGEVTSIAVMALVFAFFATLYPAWAATRLDPLEGLRRG</sequence>
<keyword evidence="6 7" id="KW-0472">Membrane</keyword>
<keyword evidence="3" id="KW-1003">Cell membrane</keyword>
<dbReference type="Pfam" id="PF12704">
    <property type="entry name" value="MacB_PCD"/>
    <property type="match status" value="1"/>
</dbReference>
<feature type="transmembrane region" description="Helical" evidence="7">
    <location>
        <begin position="344"/>
        <end position="370"/>
    </location>
</feature>
<feature type="transmembrane region" description="Helical" evidence="7">
    <location>
        <begin position="23"/>
        <end position="49"/>
    </location>
</feature>
<name>A0A5C8PQ61_9HYPH</name>
<comment type="caution">
    <text evidence="10">The sequence shown here is derived from an EMBL/GenBank/DDBJ whole genome shotgun (WGS) entry which is preliminary data.</text>
</comment>
<comment type="subcellular location">
    <subcellularLocation>
        <location evidence="1">Cell membrane</location>
        <topology evidence="1">Multi-pass membrane protein</topology>
    </subcellularLocation>
</comment>
<feature type="domain" description="ABC3 transporter permease C-terminal" evidence="8">
    <location>
        <begin position="303"/>
        <end position="436"/>
    </location>
</feature>
<dbReference type="AlphaFoldDB" id="A0A5C8PQ61"/>
<organism evidence="10 11">
    <name type="scientific">Vineibacter terrae</name>
    <dbReference type="NCBI Taxonomy" id="2586908"/>
    <lineage>
        <taxon>Bacteria</taxon>
        <taxon>Pseudomonadati</taxon>
        <taxon>Pseudomonadota</taxon>
        <taxon>Alphaproteobacteria</taxon>
        <taxon>Hyphomicrobiales</taxon>
        <taxon>Vineibacter</taxon>
    </lineage>
</organism>
<feature type="domain" description="MacB-like periplasmic core" evidence="9">
    <location>
        <begin position="30"/>
        <end position="266"/>
    </location>
</feature>
<keyword evidence="4 7" id="KW-0812">Transmembrane</keyword>
<dbReference type="OrthoDB" id="9808461at2"/>
<evidence type="ECO:0000256" key="2">
    <source>
        <dbReference type="ARBA" id="ARBA00005236"/>
    </source>
</evidence>
<dbReference type="InterPro" id="IPR051447">
    <property type="entry name" value="Lipoprotein-release_system"/>
</dbReference>
<gene>
    <name evidence="10" type="ORF">FHP25_10910</name>
</gene>
<dbReference type="InterPro" id="IPR003838">
    <property type="entry name" value="ABC3_permease_C"/>
</dbReference>
<dbReference type="PANTHER" id="PTHR30489:SF0">
    <property type="entry name" value="LIPOPROTEIN-RELEASING SYSTEM TRANSMEMBRANE PROTEIN LOLE"/>
    <property type="match status" value="1"/>
</dbReference>
<keyword evidence="5 7" id="KW-1133">Transmembrane helix</keyword>
<accession>A0A5C8PQ61</accession>
<feature type="transmembrane region" description="Helical" evidence="7">
    <location>
        <begin position="300"/>
        <end position="324"/>
    </location>
</feature>
<keyword evidence="11" id="KW-1185">Reference proteome</keyword>
<evidence type="ECO:0000313" key="10">
    <source>
        <dbReference type="EMBL" id="TXL76702.1"/>
    </source>
</evidence>
<dbReference type="GO" id="GO:0044874">
    <property type="term" value="P:lipoprotein localization to outer membrane"/>
    <property type="evidence" value="ECO:0007669"/>
    <property type="project" value="TreeGrafter"/>
</dbReference>